<keyword evidence="1" id="KW-0723">Serine/threonine-protein kinase</keyword>
<gene>
    <name evidence="7" type="ORF">SARC_04239</name>
</gene>
<dbReference type="STRING" id="667725.A0A0L0G5H7"/>
<keyword evidence="8" id="KW-1185">Reference proteome</keyword>
<evidence type="ECO:0000256" key="5">
    <source>
        <dbReference type="ARBA" id="ARBA00022840"/>
    </source>
</evidence>
<dbReference type="PANTHER" id="PTHR45992">
    <property type="entry name" value="EUKARYOTIC ELONGATION FACTOR 2 KINASE-RELATED"/>
    <property type="match status" value="1"/>
</dbReference>
<dbReference type="AlphaFoldDB" id="A0A0L0G5H7"/>
<dbReference type="InterPro" id="IPR011009">
    <property type="entry name" value="Kinase-like_dom_sf"/>
</dbReference>
<sequence>MMTTATSHGAQGAFNCGPSEALDYSFSSMVTPMTATKTHLQDWGDAELNSDYSRLYRISQKATSADDPKCECKRYLRKRDKLQKYLFIPHAKGPCRWEAVATPTGVEIQNGYFGVGAERIVKFMDVVDAAGNVVATPLVAKATKKESGHKQGRTFHIPFFMTQFTAQDQNVARDSFLGCCLCEYFNFDADEYQWVLCEKRLDRSKYRKWNDNGKYVRGFAEPLGHRQTQRKPSLLNQNRLIKDRRELFDINPDEDISETINDEADEEELRNRYRAQYKRRKTLRSFNDEGDTLSPQTDQCILSKELSTAPCDTWNDSESSYECLGPSAMLVDANPTILQAFTHYTYARSRRTLMVCDLQGVLDHTRTPAVFEFTDPWIHHRTTKPNQTHIGSKTRMGKRKAFGNTDLGRAGMRKVFLSHTCNAVCDILGIMEMKEIDKNTGELYVSAPGIDDKIENKIDDDF</sequence>
<keyword evidence="5" id="KW-0067">ATP-binding</keyword>
<dbReference type="InterPro" id="IPR051852">
    <property type="entry name" value="Alpha-type_PK"/>
</dbReference>
<dbReference type="PANTHER" id="PTHR45992:SF11">
    <property type="entry name" value="ALPHA-TYPE PROTEIN KINASE DOMAIN-CONTAINING PROTEIN"/>
    <property type="match status" value="1"/>
</dbReference>
<evidence type="ECO:0000256" key="3">
    <source>
        <dbReference type="ARBA" id="ARBA00022741"/>
    </source>
</evidence>
<dbReference type="GO" id="GO:0005524">
    <property type="term" value="F:ATP binding"/>
    <property type="evidence" value="ECO:0007669"/>
    <property type="project" value="UniProtKB-KW"/>
</dbReference>
<dbReference type="Proteomes" id="UP000054560">
    <property type="component" value="Unassembled WGS sequence"/>
</dbReference>
<dbReference type="OrthoDB" id="301415at2759"/>
<dbReference type="RefSeq" id="XP_014157410.1">
    <property type="nucleotide sequence ID" value="XM_014301935.1"/>
</dbReference>
<dbReference type="SUPFAM" id="SSF56112">
    <property type="entry name" value="Protein kinase-like (PK-like)"/>
    <property type="match status" value="1"/>
</dbReference>
<dbReference type="GeneID" id="25904743"/>
<name>A0A0L0G5H7_9EUKA</name>
<evidence type="ECO:0000313" key="7">
    <source>
        <dbReference type="EMBL" id="KNC83508.1"/>
    </source>
</evidence>
<evidence type="ECO:0000313" key="8">
    <source>
        <dbReference type="Proteomes" id="UP000054560"/>
    </source>
</evidence>
<dbReference type="SMART" id="SM00811">
    <property type="entry name" value="Alpha_kinase"/>
    <property type="match status" value="1"/>
</dbReference>
<dbReference type="PROSITE" id="PS51158">
    <property type="entry name" value="ALPHA_KINASE"/>
    <property type="match status" value="1"/>
</dbReference>
<evidence type="ECO:0000259" key="6">
    <source>
        <dbReference type="PROSITE" id="PS51158"/>
    </source>
</evidence>
<keyword evidence="4" id="KW-0418">Kinase</keyword>
<keyword evidence="2" id="KW-0808">Transferase</keyword>
<organism evidence="7 8">
    <name type="scientific">Sphaeroforma arctica JP610</name>
    <dbReference type="NCBI Taxonomy" id="667725"/>
    <lineage>
        <taxon>Eukaryota</taxon>
        <taxon>Ichthyosporea</taxon>
        <taxon>Ichthyophonida</taxon>
        <taxon>Sphaeroforma</taxon>
    </lineage>
</organism>
<proteinExistence type="predicted"/>
<dbReference type="eggNOG" id="ENOG502RYY4">
    <property type="taxonomic scope" value="Eukaryota"/>
</dbReference>
<evidence type="ECO:0000256" key="4">
    <source>
        <dbReference type="ARBA" id="ARBA00022777"/>
    </source>
</evidence>
<evidence type="ECO:0000256" key="2">
    <source>
        <dbReference type="ARBA" id="ARBA00022679"/>
    </source>
</evidence>
<evidence type="ECO:0000256" key="1">
    <source>
        <dbReference type="ARBA" id="ARBA00022527"/>
    </source>
</evidence>
<dbReference type="Gene3D" id="3.20.200.10">
    <property type="entry name" value="MHCK/EF2 kinase"/>
    <property type="match status" value="1"/>
</dbReference>
<dbReference type="InterPro" id="IPR004166">
    <property type="entry name" value="a-kinase_dom"/>
</dbReference>
<reference evidence="7 8" key="1">
    <citation type="submission" date="2011-02" db="EMBL/GenBank/DDBJ databases">
        <title>The Genome Sequence of Sphaeroforma arctica JP610.</title>
        <authorList>
            <consortium name="The Broad Institute Genome Sequencing Platform"/>
            <person name="Russ C."/>
            <person name="Cuomo C."/>
            <person name="Young S.K."/>
            <person name="Zeng Q."/>
            <person name="Gargeya S."/>
            <person name="Alvarado L."/>
            <person name="Berlin A."/>
            <person name="Chapman S.B."/>
            <person name="Chen Z."/>
            <person name="Freedman E."/>
            <person name="Gellesch M."/>
            <person name="Goldberg J."/>
            <person name="Griggs A."/>
            <person name="Gujja S."/>
            <person name="Heilman E."/>
            <person name="Heiman D."/>
            <person name="Howarth C."/>
            <person name="Mehta T."/>
            <person name="Neiman D."/>
            <person name="Pearson M."/>
            <person name="Roberts A."/>
            <person name="Saif S."/>
            <person name="Shea T."/>
            <person name="Shenoy N."/>
            <person name="Sisk P."/>
            <person name="Stolte C."/>
            <person name="Sykes S."/>
            <person name="White J."/>
            <person name="Yandava C."/>
            <person name="Burger G."/>
            <person name="Gray M.W."/>
            <person name="Holland P.W.H."/>
            <person name="King N."/>
            <person name="Lang F.B.F."/>
            <person name="Roger A.J."/>
            <person name="Ruiz-Trillo I."/>
            <person name="Haas B."/>
            <person name="Nusbaum C."/>
            <person name="Birren B."/>
        </authorList>
    </citation>
    <scope>NUCLEOTIDE SEQUENCE [LARGE SCALE GENOMIC DNA]</scope>
    <source>
        <strain evidence="7 8">JP610</strain>
    </source>
</reference>
<feature type="domain" description="Alpha-type protein kinase" evidence="6">
    <location>
        <begin position="89"/>
        <end position="433"/>
    </location>
</feature>
<dbReference type="GO" id="GO:0004674">
    <property type="term" value="F:protein serine/threonine kinase activity"/>
    <property type="evidence" value="ECO:0007669"/>
    <property type="project" value="UniProtKB-KW"/>
</dbReference>
<keyword evidence="3" id="KW-0547">Nucleotide-binding</keyword>
<dbReference type="EMBL" id="KQ241828">
    <property type="protein sequence ID" value="KNC83508.1"/>
    <property type="molecule type" value="Genomic_DNA"/>
</dbReference>
<dbReference type="Pfam" id="PF02816">
    <property type="entry name" value="Alpha_kinase"/>
    <property type="match status" value="1"/>
</dbReference>
<accession>A0A0L0G5H7</accession>
<protein>
    <recommendedName>
        <fullName evidence="6">Alpha-type protein kinase domain-containing protein</fullName>
    </recommendedName>
</protein>